<organism evidence="5 6">
    <name type="scientific">Streptomyces polygonati</name>
    <dbReference type="NCBI Taxonomy" id="1617087"/>
    <lineage>
        <taxon>Bacteria</taxon>
        <taxon>Bacillati</taxon>
        <taxon>Actinomycetota</taxon>
        <taxon>Actinomycetes</taxon>
        <taxon>Kitasatosporales</taxon>
        <taxon>Streptomycetaceae</taxon>
        <taxon>Streptomyces</taxon>
    </lineage>
</organism>
<dbReference type="InterPro" id="IPR036388">
    <property type="entry name" value="WH-like_DNA-bd_sf"/>
</dbReference>
<name>A0ABV8HX42_9ACTN</name>
<dbReference type="Pfam" id="PF01638">
    <property type="entry name" value="HxlR"/>
    <property type="match status" value="1"/>
</dbReference>
<dbReference type="Proteomes" id="UP001595765">
    <property type="component" value="Unassembled WGS sequence"/>
</dbReference>
<dbReference type="PANTHER" id="PTHR33204:SF18">
    <property type="entry name" value="TRANSCRIPTIONAL REGULATORY PROTEIN"/>
    <property type="match status" value="1"/>
</dbReference>
<feature type="domain" description="HTH hxlR-type" evidence="4">
    <location>
        <begin position="24"/>
        <end position="124"/>
    </location>
</feature>
<dbReference type="SUPFAM" id="SSF46785">
    <property type="entry name" value="Winged helix' DNA-binding domain"/>
    <property type="match status" value="1"/>
</dbReference>
<evidence type="ECO:0000256" key="2">
    <source>
        <dbReference type="ARBA" id="ARBA00023125"/>
    </source>
</evidence>
<evidence type="ECO:0000259" key="4">
    <source>
        <dbReference type="PROSITE" id="PS51118"/>
    </source>
</evidence>
<dbReference type="InterPro" id="IPR011991">
    <property type="entry name" value="ArsR-like_HTH"/>
</dbReference>
<reference evidence="6" key="1">
    <citation type="journal article" date="2019" name="Int. J. Syst. Evol. Microbiol.">
        <title>The Global Catalogue of Microorganisms (GCM) 10K type strain sequencing project: providing services to taxonomists for standard genome sequencing and annotation.</title>
        <authorList>
            <consortium name="The Broad Institute Genomics Platform"/>
            <consortium name="The Broad Institute Genome Sequencing Center for Infectious Disease"/>
            <person name="Wu L."/>
            <person name="Ma J."/>
        </authorList>
    </citation>
    <scope>NUCLEOTIDE SEQUENCE [LARGE SCALE GENOMIC DNA]</scope>
    <source>
        <strain evidence="6">CGMCC 4.7237</strain>
    </source>
</reference>
<evidence type="ECO:0000313" key="6">
    <source>
        <dbReference type="Proteomes" id="UP001595765"/>
    </source>
</evidence>
<dbReference type="InterPro" id="IPR002577">
    <property type="entry name" value="HTH_HxlR"/>
</dbReference>
<evidence type="ECO:0000256" key="1">
    <source>
        <dbReference type="ARBA" id="ARBA00023015"/>
    </source>
</evidence>
<dbReference type="EMBL" id="JBHSBB010000052">
    <property type="protein sequence ID" value="MFC4036638.1"/>
    <property type="molecule type" value="Genomic_DNA"/>
</dbReference>
<evidence type="ECO:0000256" key="3">
    <source>
        <dbReference type="ARBA" id="ARBA00023163"/>
    </source>
</evidence>
<accession>A0ABV8HX42</accession>
<keyword evidence="6" id="KW-1185">Reference proteome</keyword>
<comment type="caution">
    <text evidence="5">The sequence shown here is derived from an EMBL/GenBank/DDBJ whole genome shotgun (WGS) entry which is preliminary data.</text>
</comment>
<keyword evidence="2" id="KW-0238">DNA-binding</keyword>
<protein>
    <submittedName>
        <fullName evidence="5">Winged helix-turn-helix transcriptional regulator</fullName>
    </submittedName>
</protein>
<dbReference type="PANTHER" id="PTHR33204">
    <property type="entry name" value="TRANSCRIPTIONAL REGULATOR, MARR FAMILY"/>
    <property type="match status" value="1"/>
</dbReference>
<sequence>MDKAVDEPGSRVAAVTTPADDAFCSIERTVGIVGDRWTLLILRETLIRGATRFGELGESLGIAPNVLTNRLDQLTRSGILEKREYREAGSRPRMAYHPTDAGRELLLVLAALGQWGDDHIPPASGVAETREVAATGQRVRVGFVADPTVLLPTEKVAFVHTPEGAVPGPLHPSGPRY</sequence>
<keyword evidence="1" id="KW-0805">Transcription regulation</keyword>
<dbReference type="CDD" id="cd00090">
    <property type="entry name" value="HTH_ARSR"/>
    <property type="match status" value="1"/>
</dbReference>
<dbReference type="InterPro" id="IPR036390">
    <property type="entry name" value="WH_DNA-bd_sf"/>
</dbReference>
<evidence type="ECO:0000313" key="5">
    <source>
        <dbReference type="EMBL" id="MFC4036638.1"/>
    </source>
</evidence>
<gene>
    <name evidence="5" type="ORF">ACFO3J_35150</name>
</gene>
<keyword evidence="3" id="KW-0804">Transcription</keyword>
<dbReference type="RefSeq" id="WP_386438683.1">
    <property type="nucleotide sequence ID" value="NZ_JBHSBB010000052.1"/>
</dbReference>
<dbReference type="PROSITE" id="PS51118">
    <property type="entry name" value="HTH_HXLR"/>
    <property type="match status" value="1"/>
</dbReference>
<dbReference type="Gene3D" id="1.10.10.10">
    <property type="entry name" value="Winged helix-like DNA-binding domain superfamily/Winged helix DNA-binding domain"/>
    <property type="match status" value="1"/>
</dbReference>
<proteinExistence type="predicted"/>